<evidence type="ECO:0000313" key="3">
    <source>
        <dbReference type="Proteomes" id="UP000008311"/>
    </source>
</evidence>
<dbReference type="eggNOG" id="ENOG502S8WQ">
    <property type="taxonomic scope" value="Eukaryota"/>
</dbReference>
<accession>B9SLV9</accession>
<dbReference type="InParanoid" id="B9SLV9"/>
<dbReference type="InterPro" id="IPR003676">
    <property type="entry name" value="SAUR_fam"/>
</dbReference>
<name>B9SLV9_RICCO</name>
<dbReference type="EMBL" id="EQ974022">
    <property type="protein sequence ID" value="EEF35405.1"/>
    <property type="molecule type" value="Genomic_DNA"/>
</dbReference>
<sequence length="104" mass="12016">MLKNLSRRKSFPSFKQLFKDDDNNSEDRVPKGYVAVMVGDKKESERAKLFFIHVDMFKKACLVELLKMAADEFGYEHQGGVLQIPCDAAAFIKMVKQTSRWRPN</sequence>
<reference evidence="3" key="1">
    <citation type="journal article" date="2010" name="Nat. Biotechnol.">
        <title>Draft genome sequence of the oilseed species Ricinus communis.</title>
        <authorList>
            <person name="Chan A.P."/>
            <person name="Crabtree J."/>
            <person name="Zhao Q."/>
            <person name="Lorenzi H."/>
            <person name="Orvis J."/>
            <person name="Puiu D."/>
            <person name="Melake-Berhan A."/>
            <person name="Jones K.M."/>
            <person name="Redman J."/>
            <person name="Chen G."/>
            <person name="Cahoon E.B."/>
            <person name="Gedil M."/>
            <person name="Stanke M."/>
            <person name="Haas B.J."/>
            <person name="Wortman J.R."/>
            <person name="Fraser-Liggett C.M."/>
            <person name="Ravel J."/>
            <person name="Rabinowicz P.D."/>
        </authorList>
    </citation>
    <scope>NUCLEOTIDE SEQUENCE [LARGE SCALE GENOMIC DNA]</scope>
    <source>
        <strain evidence="3">cv. Hale</strain>
    </source>
</reference>
<dbReference type="PANTHER" id="PTHR31374:SF443">
    <property type="entry name" value="CALMODULIN BINDING PROTEIN"/>
    <property type="match status" value="1"/>
</dbReference>
<gene>
    <name evidence="2" type="ORF">RCOM_1557950</name>
</gene>
<dbReference type="PANTHER" id="PTHR31374">
    <property type="entry name" value="AUXIN-INDUCED PROTEIN-LIKE-RELATED"/>
    <property type="match status" value="1"/>
</dbReference>
<evidence type="ECO:0000256" key="1">
    <source>
        <dbReference type="ARBA" id="ARBA00006974"/>
    </source>
</evidence>
<dbReference type="STRING" id="3988.B9SLV9"/>
<dbReference type="Proteomes" id="UP000008311">
    <property type="component" value="Unassembled WGS sequence"/>
</dbReference>
<dbReference type="OrthoDB" id="838391at2759"/>
<dbReference type="GO" id="GO:0009733">
    <property type="term" value="P:response to auxin"/>
    <property type="evidence" value="ECO:0007669"/>
    <property type="project" value="InterPro"/>
</dbReference>
<evidence type="ECO:0008006" key="4">
    <source>
        <dbReference type="Google" id="ProtNLM"/>
    </source>
</evidence>
<proteinExistence type="inferred from homology"/>
<evidence type="ECO:0000313" key="2">
    <source>
        <dbReference type="EMBL" id="EEF35405.1"/>
    </source>
</evidence>
<dbReference type="OMA" id="AEAYYLT"/>
<protein>
    <recommendedName>
        <fullName evidence="4">Calmodulin binding protein</fullName>
    </recommendedName>
</protein>
<dbReference type="AlphaFoldDB" id="B9SLV9"/>
<comment type="similarity">
    <text evidence="1">Belongs to the ARG7 family.</text>
</comment>
<keyword evidence="3" id="KW-1185">Reference proteome</keyword>
<dbReference type="Pfam" id="PF02519">
    <property type="entry name" value="Auxin_inducible"/>
    <property type="match status" value="1"/>
</dbReference>
<organism evidence="2 3">
    <name type="scientific">Ricinus communis</name>
    <name type="common">Castor bean</name>
    <dbReference type="NCBI Taxonomy" id="3988"/>
    <lineage>
        <taxon>Eukaryota</taxon>
        <taxon>Viridiplantae</taxon>
        <taxon>Streptophyta</taxon>
        <taxon>Embryophyta</taxon>
        <taxon>Tracheophyta</taxon>
        <taxon>Spermatophyta</taxon>
        <taxon>Magnoliopsida</taxon>
        <taxon>eudicotyledons</taxon>
        <taxon>Gunneridae</taxon>
        <taxon>Pentapetalae</taxon>
        <taxon>rosids</taxon>
        <taxon>fabids</taxon>
        <taxon>Malpighiales</taxon>
        <taxon>Euphorbiaceae</taxon>
        <taxon>Acalyphoideae</taxon>
        <taxon>Acalypheae</taxon>
        <taxon>Ricinus</taxon>
    </lineage>
</organism>